<gene>
    <name evidence="1" type="ORF">GCM10022287_03060</name>
</gene>
<accession>A0ABP7ZQS9</accession>
<dbReference type="EMBL" id="BAABBW010000001">
    <property type="protein sequence ID" value="GAA4168259.1"/>
    <property type="molecule type" value="Genomic_DNA"/>
</dbReference>
<dbReference type="RefSeq" id="WP_344751505.1">
    <property type="nucleotide sequence ID" value="NZ_BAABBW010000001.1"/>
</dbReference>
<dbReference type="Proteomes" id="UP001501079">
    <property type="component" value="Unassembled WGS sequence"/>
</dbReference>
<comment type="caution">
    <text evidence="1">The sequence shown here is derived from an EMBL/GenBank/DDBJ whole genome shotgun (WGS) entry which is preliminary data.</text>
</comment>
<evidence type="ECO:0000313" key="2">
    <source>
        <dbReference type="Proteomes" id="UP001501079"/>
    </source>
</evidence>
<organism evidence="1 2">
    <name type="scientific">Gryllotalpicola koreensis</name>
    <dbReference type="NCBI Taxonomy" id="993086"/>
    <lineage>
        <taxon>Bacteria</taxon>
        <taxon>Bacillati</taxon>
        <taxon>Actinomycetota</taxon>
        <taxon>Actinomycetes</taxon>
        <taxon>Micrococcales</taxon>
        <taxon>Microbacteriaceae</taxon>
        <taxon>Gryllotalpicola</taxon>
    </lineage>
</organism>
<sequence length="81" mass="9151">MITIESHPPQSTVTTVTIDLTELPQLGIIRRLALALSLVLITSVEPRPSRRPARSADLDRLARIERERQAELMLLSTIPRR</sequence>
<evidence type="ECO:0000313" key="1">
    <source>
        <dbReference type="EMBL" id="GAA4168259.1"/>
    </source>
</evidence>
<proteinExistence type="predicted"/>
<protein>
    <submittedName>
        <fullName evidence="1">Uncharacterized protein</fullName>
    </submittedName>
</protein>
<keyword evidence="2" id="KW-1185">Reference proteome</keyword>
<reference evidence="2" key="1">
    <citation type="journal article" date="2019" name="Int. J. Syst. Evol. Microbiol.">
        <title>The Global Catalogue of Microorganisms (GCM) 10K type strain sequencing project: providing services to taxonomists for standard genome sequencing and annotation.</title>
        <authorList>
            <consortium name="The Broad Institute Genomics Platform"/>
            <consortium name="The Broad Institute Genome Sequencing Center for Infectious Disease"/>
            <person name="Wu L."/>
            <person name="Ma J."/>
        </authorList>
    </citation>
    <scope>NUCLEOTIDE SEQUENCE [LARGE SCALE GENOMIC DNA]</scope>
    <source>
        <strain evidence="2">JCM 17591</strain>
    </source>
</reference>
<name>A0ABP7ZQS9_9MICO</name>